<dbReference type="Gene3D" id="2.60.120.10">
    <property type="entry name" value="Jelly Rolls"/>
    <property type="match status" value="1"/>
</dbReference>
<dbReference type="Gene3D" id="3.30.70.100">
    <property type="match status" value="1"/>
</dbReference>
<dbReference type="InterPro" id="IPR014710">
    <property type="entry name" value="RmlC-like_jellyroll"/>
</dbReference>
<dbReference type="GO" id="GO:0005886">
    <property type="term" value="C:plasma membrane"/>
    <property type="evidence" value="ECO:0007669"/>
    <property type="project" value="UniProtKB-SubCell"/>
</dbReference>
<dbReference type="OrthoDB" id="114682at2"/>
<evidence type="ECO:0000256" key="2">
    <source>
        <dbReference type="ARBA" id="ARBA00008017"/>
    </source>
</evidence>
<feature type="transmembrane region" description="Helical" evidence="7">
    <location>
        <begin position="59"/>
        <end position="80"/>
    </location>
</feature>
<comment type="subcellular location">
    <subcellularLocation>
        <location evidence="1">Cell membrane</location>
        <topology evidence="1">Multi-pass membrane protein</topology>
    </subcellularLocation>
</comment>
<dbReference type="SMART" id="SM00100">
    <property type="entry name" value="cNMP"/>
    <property type="match status" value="1"/>
</dbReference>
<evidence type="ECO:0000256" key="1">
    <source>
        <dbReference type="ARBA" id="ARBA00004651"/>
    </source>
</evidence>
<comment type="similarity">
    <text evidence="2">Belongs to the MscS (TC 1.A.23) family.</text>
</comment>
<dbReference type="InterPro" id="IPR010920">
    <property type="entry name" value="LSM_dom_sf"/>
</dbReference>
<dbReference type="InterPro" id="IPR023408">
    <property type="entry name" value="MscS_beta-dom_sf"/>
</dbReference>
<gene>
    <name evidence="9" type="ORF">EG19_01180</name>
</gene>
<feature type="transmembrane region" description="Helical" evidence="7">
    <location>
        <begin position="124"/>
        <end position="149"/>
    </location>
</feature>
<keyword evidence="6 7" id="KW-0472">Membrane</keyword>
<dbReference type="Gene3D" id="2.30.30.60">
    <property type="match status" value="1"/>
</dbReference>
<dbReference type="GO" id="GO:0008381">
    <property type="term" value="F:mechanosensitive monoatomic ion channel activity"/>
    <property type="evidence" value="ECO:0007669"/>
    <property type="project" value="UniProtKB-ARBA"/>
</dbReference>
<dbReference type="RefSeq" id="WP_038048345.1">
    <property type="nucleotide sequence ID" value="NZ_JMFG01000012.1"/>
</dbReference>
<evidence type="ECO:0000256" key="6">
    <source>
        <dbReference type="ARBA" id="ARBA00023136"/>
    </source>
</evidence>
<dbReference type="SUPFAM" id="SSF51206">
    <property type="entry name" value="cAMP-binding domain-like"/>
    <property type="match status" value="1"/>
</dbReference>
<feature type="domain" description="Cyclic nucleotide-binding" evidence="8">
    <location>
        <begin position="329"/>
        <end position="444"/>
    </location>
</feature>
<feature type="transmembrane region" description="Helical" evidence="7">
    <location>
        <begin position="30"/>
        <end position="47"/>
    </location>
</feature>
<evidence type="ECO:0000256" key="7">
    <source>
        <dbReference type="SAM" id="Phobius"/>
    </source>
</evidence>
<dbReference type="InterPro" id="IPR006685">
    <property type="entry name" value="MscS_channel_2nd"/>
</dbReference>
<dbReference type="Pfam" id="PF00027">
    <property type="entry name" value="cNMP_binding"/>
    <property type="match status" value="1"/>
</dbReference>
<evidence type="ECO:0000313" key="9">
    <source>
        <dbReference type="EMBL" id="KDA54072.1"/>
    </source>
</evidence>
<accession>A0A062XNC7</accession>
<evidence type="ECO:0000313" key="10">
    <source>
        <dbReference type="Proteomes" id="UP000027284"/>
    </source>
</evidence>
<dbReference type="EMBL" id="JMFG01000012">
    <property type="protein sequence ID" value="KDA54072.1"/>
    <property type="molecule type" value="Genomic_DNA"/>
</dbReference>
<name>A0A062XNC7_9BACT</name>
<dbReference type="SUPFAM" id="SSF50182">
    <property type="entry name" value="Sm-like ribonucleoproteins"/>
    <property type="match status" value="1"/>
</dbReference>
<dbReference type="Pfam" id="PF21082">
    <property type="entry name" value="MS_channel_3rd"/>
    <property type="match status" value="1"/>
</dbReference>
<reference evidence="9 10" key="1">
    <citation type="submission" date="2014-04" db="EMBL/GenBank/DDBJ databases">
        <title>The Genome Sequence of Thermoanaerobaculum aquaticum MP-01, The First Cultivated Group 23 Acidobacterium.</title>
        <authorList>
            <person name="Stamps B.W."/>
            <person name="Losey N.A."/>
            <person name="Lawson P.A."/>
            <person name="Stevenson B.S."/>
        </authorList>
    </citation>
    <scope>NUCLEOTIDE SEQUENCE [LARGE SCALE GENOMIC DNA]</scope>
    <source>
        <strain evidence="9 10">MP-01</strain>
    </source>
</reference>
<evidence type="ECO:0000256" key="5">
    <source>
        <dbReference type="ARBA" id="ARBA00022989"/>
    </source>
</evidence>
<dbReference type="Pfam" id="PF00924">
    <property type="entry name" value="MS_channel_2nd"/>
    <property type="match status" value="1"/>
</dbReference>
<feature type="transmembrane region" description="Helical" evidence="7">
    <location>
        <begin position="100"/>
        <end position="117"/>
    </location>
</feature>
<evidence type="ECO:0000259" key="8">
    <source>
        <dbReference type="PROSITE" id="PS50042"/>
    </source>
</evidence>
<dbReference type="InterPro" id="IPR000595">
    <property type="entry name" value="cNMP-bd_dom"/>
</dbReference>
<sequence>MSWSLLVVALLALLAALAGALVPRSLLGRLRVWLGLTAVAGLGAYAAESLAPGSAWERWTAGVVLAFLAVTATRTALIVLFDYFLAKRLGFVVPRLTRDVVAGAVYFLVLVFSVQMITGMELKAFLATSAVLTLVLGLALQETLGMLFAGMTLLGDRRLAPGTWVEMEGLLGEVEELGWRVLVLRTRLGQRVLVPNTNVTRSPLRVWSPNQLGAVVVRLGTAYGASPERVRELLAGVASTIPEVLSQPKPQFLLSAFGDSALEWECRLWTREPWRQADIADAFLSRAWYALRREGIEIPYPQRVLHHAEKAPLPPAEALITEALRQCPTFATLPAGAREALVRNSRLVVYGDGEAVVREGEASRALYVLARGRAKVVRGGREVAVLEAGELFGEIAFLTGEPRAASVLAVGELSVVEMDATTLTQALSEEPSLAEELAQRMAERSAELRRLAELAEAQSTSELKGTLLARLKRLMGVGTN</sequence>
<proteinExistence type="inferred from homology"/>
<keyword evidence="4 7" id="KW-0812">Transmembrane</keyword>
<dbReference type="InterPro" id="IPR052702">
    <property type="entry name" value="MscS-like_channel"/>
</dbReference>
<dbReference type="AlphaFoldDB" id="A0A062XNC7"/>
<dbReference type="PANTHER" id="PTHR30347:SF1">
    <property type="entry name" value="MECHANOSENSITIVE CHANNEL MSCK"/>
    <property type="match status" value="1"/>
</dbReference>
<organism evidence="9 10">
    <name type="scientific">Thermoanaerobaculum aquaticum</name>
    <dbReference type="NCBI Taxonomy" id="1312852"/>
    <lineage>
        <taxon>Bacteria</taxon>
        <taxon>Pseudomonadati</taxon>
        <taxon>Acidobacteriota</taxon>
        <taxon>Thermoanaerobaculia</taxon>
        <taxon>Thermoanaerobaculales</taxon>
        <taxon>Thermoanaerobaculaceae</taxon>
        <taxon>Thermoanaerobaculum</taxon>
    </lineage>
</organism>
<dbReference type="PROSITE" id="PS50042">
    <property type="entry name" value="CNMP_BINDING_3"/>
    <property type="match status" value="1"/>
</dbReference>
<dbReference type="InterPro" id="IPR049278">
    <property type="entry name" value="MS_channel_C"/>
</dbReference>
<comment type="caution">
    <text evidence="9">The sequence shown here is derived from an EMBL/GenBank/DDBJ whole genome shotgun (WGS) entry which is preliminary data.</text>
</comment>
<dbReference type="InterPro" id="IPR018490">
    <property type="entry name" value="cNMP-bd_dom_sf"/>
</dbReference>
<dbReference type="PANTHER" id="PTHR30347">
    <property type="entry name" value="POTASSIUM CHANNEL RELATED"/>
    <property type="match status" value="1"/>
</dbReference>
<dbReference type="PRINTS" id="PR00103">
    <property type="entry name" value="CAMPKINASE"/>
</dbReference>
<protein>
    <recommendedName>
        <fullName evidence="8">Cyclic nucleotide-binding domain-containing protein</fullName>
    </recommendedName>
</protein>
<keyword evidence="5 7" id="KW-1133">Transmembrane helix</keyword>
<keyword evidence="3" id="KW-1003">Cell membrane</keyword>
<dbReference type="InterPro" id="IPR011066">
    <property type="entry name" value="MscS_channel_C_sf"/>
</dbReference>
<dbReference type="SUPFAM" id="SSF82689">
    <property type="entry name" value="Mechanosensitive channel protein MscS (YggB), C-terminal domain"/>
    <property type="match status" value="1"/>
</dbReference>
<evidence type="ECO:0000256" key="4">
    <source>
        <dbReference type="ARBA" id="ARBA00022692"/>
    </source>
</evidence>
<dbReference type="CDD" id="cd00038">
    <property type="entry name" value="CAP_ED"/>
    <property type="match status" value="1"/>
</dbReference>
<dbReference type="STRING" id="1312852.EG19_01180"/>
<keyword evidence="10" id="KW-1185">Reference proteome</keyword>
<evidence type="ECO:0000256" key="3">
    <source>
        <dbReference type="ARBA" id="ARBA00022475"/>
    </source>
</evidence>
<dbReference type="Proteomes" id="UP000027284">
    <property type="component" value="Unassembled WGS sequence"/>
</dbReference>